<accession>A8G6Q4</accession>
<name>A8G6Q4_PROM2</name>
<reference evidence="1 2" key="1">
    <citation type="journal article" date="2007" name="PLoS Genet.">
        <title>Patterns and implications of gene gain and loss in the evolution of Prochlorococcus.</title>
        <authorList>
            <person name="Kettler G.C."/>
            <person name="Martiny A.C."/>
            <person name="Huang K."/>
            <person name="Zucker J."/>
            <person name="Coleman M.L."/>
            <person name="Rodrigue S."/>
            <person name="Chen F."/>
            <person name="Lapidus A."/>
            <person name="Ferriera S."/>
            <person name="Johnson J."/>
            <person name="Steglich C."/>
            <person name="Church G.M."/>
            <person name="Richardson P."/>
            <person name="Chisholm S.W."/>
        </authorList>
    </citation>
    <scope>NUCLEOTIDE SEQUENCE [LARGE SCALE GENOMIC DNA]</scope>
    <source>
        <strain evidence="1 2">MIT 9215</strain>
    </source>
</reference>
<evidence type="ECO:0000313" key="2">
    <source>
        <dbReference type="Proteomes" id="UP000002014"/>
    </source>
</evidence>
<dbReference type="EMBL" id="CP000825">
    <property type="protein sequence ID" value="ABV51285.1"/>
    <property type="molecule type" value="Genomic_DNA"/>
</dbReference>
<organism evidence="1 2">
    <name type="scientific">Prochlorococcus marinus (strain MIT 9215)</name>
    <dbReference type="NCBI Taxonomy" id="93060"/>
    <lineage>
        <taxon>Bacteria</taxon>
        <taxon>Bacillati</taxon>
        <taxon>Cyanobacteriota</taxon>
        <taxon>Cyanophyceae</taxon>
        <taxon>Synechococcales</taxon>
        <taxon>Prochlorococcaceae</taxon>
        <taxon>Prochlorococcus</taxon>
    </lineage>
</organism>
<dbReference type="KEGG" id="pmh:P9215_16721"/>
<dbReference type="AlphaFoldDB" id="A8G6Q4"/>
<protein>
    <submittedName>
        <fullName evidence="1">Uncharacterized protein</fullName>
    </submittedName>
</protein>
<proteinExistence type="predicted"/>
<sequence>MTLFSANNDCILGILNLIQNQIFSMMKSFNHKEKDMVELLKTIQDFQYNDELSEKYKREILDKDKIYD</sequence>
<dbReference type="Proteomes" id="UP000002014">
    <property type="component" value="Chromosome"/>
</dbReference>
<gene>
    <name evidence="1" type="ordered locus">P9215_16721</name>
</gene>
<evidence type="ECO:0000313" key="1">
    <source>
        <dbReference type="EMBL" id="ABV51285.1"/>
    </source>
</evidence>
<dbReference type="HOGENOM" id="CLU_2790628_0_0_3"/>
<dbReference type="RefSeq" id="WP_012008316.1">
    <property type="nucleotide sequence ID" value="NC_009840.1"/>
</dbReference>